<evidence type="ECO:0000256" key="5">
    <source>
        <dbReference type="ARBA" id="ARBA00022741"/>
    </source>
</evidence>
<evidence type="ECO:0000256" key="2">
    <source>
        <dbReference type="ARBA" id="ARBA00012725"/>
    </source>
</evidence>
<dbReference type="STRING" id="43041.A0A182JVN8"/>
<organism evidence="11 12">
    <name type="scientific">Anopheles christyi</name>
    <dbReference type="NCBI Taxonomy" id="43041"/>
    <lineage>
        <taxon>Eukaryota</taxon>
        <taxon>Metazoa</taxon>
        <taxon>Ecdysozoa</taxon>
        <taxon>Arthropoda</taxon>
        <taxon>Hexapoda</taxon>
        <taxon>Insecta</taxon>
        <taxon>Pterygota</taxon>
        <taxon>Neoptera</taxon>
        <taxon>Endopterygota</taxon>
        <taxon>Diptera</taxon>
        <taxon>Nematocera</taxon>
        <taxon>Culicoidea</taxon>
        <taxon>Culicidae</taxon>
        <taxon>Anophelinae</taxon>
        <taxon>Anopheles</taxon>
    </lineage>
</organism>
<dbReference type="InterPro" id="IPR037136">
    <property type="entry name" value="RNA3'_phos_cyclase_dom_sf"/>
</dbReference>
<feature type="active site" description="Tele-AMP-histidine intermediate" evidence="7">
    <location>
        <position position="324"/>
    </location>
</feature>
<name>A0A182JVN8_9DIPT</name>
<feature type="binding site" evidence="8">
    <location>
        <position position="108"/>
    </location>
    <ligand>
        <name>ATP</name>
        <dbReference type="ChEBI" id="CHEBI:30616"/>
    </ligand>
</feature>
<evidence type="ECO:0000256" key="1">
    <source>
        <dbReference type="ARBA" id="ARBA00009206"/>
    </source>
</evidence>
<reference evidence="11" key="2">
    <citation type="submission" date="2020-05" db="UniProtKB">
        <authorList>
            <consortium name="EnsemblMetazoa"/>
        </authorList>
    </citation>
    <scope>IDENTIFICATION</scope>
    <source>
        <strain evidence="11">ACHKN1017</strain>
    </source>
</reference>
<dbReference type="GO" id="GO:0006396">
    <property type="term" value="P:RNA processing"/>
    <property type="evidence" value="ECO:0007669"/>
    <property type="project" value="InterPro"/>
</dbReference>
<protein>
    <recommendedName>
        <fullName evidence="3">RNA 3'-terminal phosphate cyclase</fullName>
        <ecNumber evidence="2">6.5.1.4</ecNumber>
    </recommendedName>
</protein>
<dbReference type="InterPro" id="IPR013792">
    <property type="entry name" value="RNA3'P_cycl/enolpyr_Trfase_a/b"/>
</dbReference>
<dbReference type="Gene3D" id="3.65.10.20">
    <property type="entry name" value="RNA 3'-terminal phosphate cyclase domain"/>
    <property type="match status" value="1"/>
</dbReference>
<dbReference type="InterPro" id="IPR023797">
    <property type="entry name" value="RNA3'_phos_cyclase_dom"/>
</dbReference>
<dbReference type="GO" id="GO:0003963">
    <property type="term" value="F:RNA-3'-phosphate cyclase activity"/>
    <property type="evidence" value="ECO:0007669"/>
    <property type="project" value="UniProtKB-EC"/>
</dbReference>
<reference evidence="12" key="1">
    <citation type="submission" date="2013-03" db="EMBL/GenBank/DDBJ databases">
        <title>The Genome Sequence of Anopheles christyi ACHKN1017.</title>
        <authorList>
            <consortium name="The Broad Institute Genomics Platform"/>
            <person name="Neafsey D.E."/>
            <person name="Besansky N."/>
            <person name="Walker B."/>
            <person name="Young S.K."/>
            <person name="Zeng Q."/>
            <person name="Gargeya S."/>
            <person name="Fitzgerald M."/>
            <person name="Haas B."/>
            <person name="Abouelleil A."/>
            <person name="Allen A.W."/>
            <person name="Alvarado L."/>
            <person name="Arachchi H.M."/>
            <person name="Berlin A.M."/>
            <person name="Chapman S.B."/>
            <person name="Gainer-Dewar J."/>
            <person name="Goldberg J."/>
            <person name="Griggs A."/>
            <person name="Gujja S."/>
            <person name="Hansen M."/>
            <person name="Howarth C."/>
            <person name="Imamovic A."/>
            <person name="Ireland A."/>
            <person name="Larimer J."/>
            <person name="McCowan C."/>
            <person name="Murphy C."/>
            <person name="Pearson M."/>
            <person name="Poon T.W."/>
            <person name="Priest M."/>
            <person name="Roberts A."/>
            <person name="Saif S."/>
            <person name="Shea T."/>
            <person name="Sisk P."/>
            <person name="Sykes S."/>
            <person name="Wortman J."/>
            <person name="Nusbaum C."/>
            <person name="Birren B."/>
        </authorList>
    </citation>
    <scope>NUCLEOTIDE SEQUENCE [LARGE SCALE GENOMIC DNA]</scope>
    <source>
        <strain evidence="12">ACHKN1017</strain>
    </source>
</reference>
<evidence type="ECO:0000256" key="7">
    <source>
        <dbReference type="PIRSR" id="PIRSR005378-1"/>
    </source>
</evidence>
<dbReference type="InterPro" id="IPR036553">
    <property type="entry name" value="RPTC_insert"/>
</dbReference>
<keyword evidence="8" id="KW-0067">ATP-binding</keyword>
<evidence type="ECO:0000259" key="10">
    <source>
        <dbReference type="Pfam" id="PF05189"/>
    </source>
</evidence>
<keyword evidence="12" id="KW-1185">Reference proteome</keyword>
<dbReference type="AlphaFoldDB" id="A0A182JVN8"/>
<dbReference type="PANTHER" id="PTHR11096">
    <property type="entry name" value="RNA 3' TERMINAL PHOSPHATE CYCLASE"/>
    <property type="match status" value="1"/>
</dbReference>
<dbReference type="GO" id="GO:0005524">
    <property type="term" value="F:ATP binding"/>
    <property type="evidence" value="ECO:0007669"/>
    <property type="project" value="UniProtKB-KW"/>
</dbReference>
<dbReference type="Gene3D" id="3.30.360.20">
    <property type="entry name" value="RNA 3'-terminal phosphate cyclase, insert domain"/>
    <property type="match status" value="1"/>
</dbReference>
<dbReference type="VEuPathDB" id="VectorBase:ACHR002570"/>
<dbReference type="PANTHER" id="PTHR11096:SF0">
    <property type="entry name" value="RNA 3'-TERMINAL PHOSPHATE CYCLASE"/>
    <property type="match status" value="1"/>
</dbReference>
<evidence type="ECO:0000313" key="12">
    <source>
        <dbReference type="Proteomes" id="UP000075881"/>
    </source>
</evidence>
<dbReference type="EC" id="6.5.1.4" evidence="2"/>
<evidence type="ECO:0000256" key="4">
    <source>
        <dbReference type="ARBA" id="ARBA00022598"/>
    </source>
</evidence>
<dbReference type="GO" id="GO:0005634">
    <property type="term" value="C:nucleus"/>
    <property type="evidence" value="ECO:0007669"/>
    <property type="project" value="TreeGrafter"/>
</dbReference>
<keyword evidence="5 8" id="KW-0547">Nucleotide-binding</keyword>
<evidence type="ECO:0000256" key="6">
    <source>
        <dbReference type="ARBA" id="ARBA00024481"/>
    </source>
</evidence>
<keyword evidence="4" id="KW-0436">Ligase</keyword>
<feature type="domain" description="RNA 3'-terminal phosphate cyclase" evidence="9">
    <location>
        <begin position="17"/>
        <end position="342"/>
    </location>
</feature>
<evidence type="ECO:0000256" key="8">
    <source>
        <dbReference type="PIRSR" id="PIRSR005378-2"/>
    </source>
</evidence>
<dbReference type="EnsemblMetazoa" id="ACHR002570-RA">
    <property type="protein sequence ID" value="ACHR002570-PA"/>
    <property type="gene ID" value="ACHR002570"/>
</dbReference>
<dbReference type="NCBIfam" id="TIGR03399">
    <property type="entry name" value="RNA_3prim_cycl"/>
    <property type="match status" value="1"/>
</dbReference>
<dbReference type="Pfam" id="PF01137">
    <property type="entry name" value="RTC"/>
    <property type="match status" value="1"/>
</dbReference>
<sequence length="370" mass="40048">MNRISENHLFDIDGSVLEGGGQILRMALCFSVLTKTPVRIRNIRQGRKKPGLAAQHLAGVELMRDICQGRVQKAGLGSTEIDFYPGHIGHGRFVGHIQTAGSITLLLQATLPVAIFSSGPVTFDLRGGTNTDLAPQVDFLTEIFRPNMERFGTSFDFDLIRRGYFPKGGGQCVVEVTPVQSLRPVTLVDVGTVSRFFGWSYVAGVLPLKIAHDMSSGAKSILNQINSGRADIEVYKESMDMAPEGNCSGIIIGCETSTGAILGGSALGEARKKSFQSGEEAALEIKSAISVGACVDRHVQDMMIILMALADGKSRIRTELLTMHTKTAIYVTELMTKAKFNIIEENASVIIECIGIGLRNINLLNNARSY</sequence>
<dbReference type="InterPro" id="IPR000228">
    <property type="entry name" value="RNA3'_term_phos_cyc"/>
</dbReference>
<dbReference type="InterPro" id="IPR013791">
    <property type="entry name" value="RNA3'-term_phos_cycl_insert"/>
</dbReference>
<dbReference type="Proteomes" id="UP000075881">
    <property type="component" value="Unassembled WGS sequence"/>
</dbReference>
<evidence type="ECO:0000313" key="11">
    <source>
        <dbReference type="EnsemblMetazoa" id="ACHR002570-PA"/>
    </source>
</evidence>
<evidence type="ECO:0000259" key="9">
    <source>
        <dbReference type="Pfam" id="PF01137"/>
    </source>
</evidence>
<dbReference type="PIRSF" id="PIRSF005378">
    <property type="entry name" value="RNA3'_term_phos_cycl_euk"/>
    <property type="match status" value="1"/>
</dbReference>
<dbReference type="InterPro" id="IPR017770">
    <property type="entry name" value="RNA3'_term_phos_cyc_type_1"/>
</dbReference>
<comment type="catalytic activity">
    <reaction evidence="6">
        <text>a 3'-end 3'-phospho-ribonucleotide-RNA + ATP = a 3'-end 2',3'-cyclophospho-ribonucleotide-RNA + AMP + diphosphate</text>
        <dbReference type="Rhea" id="RHEA:23976"/>
        <dbReference type="Rhea" id="RHEA-COMP:10463"/>
        <dbReference type="Rhea" id="RHEA-COMP:10464"/>
        <dbReference type="ChEBI" id="CHEBI:30616"/>
        <dbReference type="ChEBI" id="CHEBI:33019"/>
        <dbReference type="ChEBI" id="CHEBI:83062"/>
        <dbReference type="ChEBI" id="CHEBI:83064"/>
        <dbReference type="ChEBI" id="CHEBI:456215"/>
        <dbReference type="EC" id="6.5.1.4"/>
    </reaction>
</comment>
<comment type="similarity">
    <text evidence="1">Belongs to the RNA 3'-terminal cyclase family. Type 1 subfamily.</text>
</comment>
<evidence type="ECO:0000256" key="3">
    <source>
        <dbReference type="ARBA" id="ARBA00021428"/>
    </source>
</evidence>
<accession>A0A182JVN8</accession>
<dbReference type="SUPFAM" id="SSF55205">
    <property type="entry name" value="EPT/RTPC-like"/>
    <property type="match status" value="2"/>
</dbReference>
<feature type="domain" description="RNA 3'-terminal phosphate cyclase insert" evidence="10">
    <location>
        <begin position="189"/>
        <end position="289"/>
    </location>
</feature>
<proteinExistence type="inferred from homology"/>
<dbReference type="Pfam" id="PF05189">
    <property type="entry name" value="RTC_insert"/>
    <property type="match status" value="1"/>
</dbReference>